<proteinExistence type="predicted"/>
<feature type="domain" description="F-box associated beta-propeller type 3" evidence="1">
    <location>
        <begin position="50"/>
        <end position="312"/>
    </location>
</feature>
<dbReference type="InterPro" id="IPR017451">
    <property type="entry name" value="F-box-assoc_interact_dom"/>
</dbReference>
<protein>
    <recommendedName>
        <fullName evidence="1">F-box associated beta-propeller type 3 domain-containing protein</fullName>
    </recommendedName>
</protein>
<comment type="caution">
    <text evidence="2">The sequence shown here is derived from an EMBL/GenBank/DDBJ whole genome shotgun (WGS) entry which is preliminary data.</text>
</comment>
<gene>
    <name evidence="2" type="ORF">FRX31_009064</name>
</gene>
<accession>A0A7J6WXT2</accession>
<dbReference type="InterPro" id="IPR013187">
    <property type="entry name" value="F-box-assoc_dom_typ3"/>
</dbReference>
<sequence>MIQDPVFVDENRSKDPFHWYLFYENDEYALIKTVYPDGITARSKQVNFLCPIWSLRHCNGLVAFYNDNNKLLLCNHTNGVLVHIPTVRKPSDMEHFEFGFDSLSKKYKVLVWMEDEATDYCLSDVHIRTLEKDSSWRPIKETPPFRNLGGNPQVNANGTLFWFDADEARIISFDLADETFGITKLPGEIDLEKDFKHSMFDFEGYLALVELPDTEDLETGHFQIINLWILKDVASHQWISMLKNTIIPVEGTNLNHYYMYEEFAPVADFSARNGEILIAAADGHHQYIFLYSFLNGQFKRIRITGLDIQHIKVKNHVRNRVNIEEFGKRAYLCSW</sequence>
<dbReference type="PANTHER" id="PTHR31111">
    <property type="entry name" value="BNAA05G37150D PROTEIN-RELATED"/>
    <property type="match status" value="1"/>
</dbReference>
<dbReference type="Pfam" id="PF08268">
    <property type="entry name" value="FBA_3"/>
    <property type="match status" value="1"/>
</dbReference>
<dbReference type="PANTHER" id="PTHR31111:SF136">
    <property type="entry name" value="F-BOX ASSOCIATED DOMAIN-CONTAINING PROTEIN"/>
    <property type="match status" value="1"/>
</dbReference>
<evidence type="ECO:0000259" key="1">
    <source>
        <dbReference type="Pfam" id="PF08268"/>
    </source>
</evidence>
<organism evidence="2 3">
    <name type="scientific">Thalictrum thalictroides</name>
    <name type="common">Rue-anemone</name>
    <name type="synonym">Anemone thalictroides</name>
    <dbReference type="NCBI Taxonomy" id="46969"/>
    <lineage>
        <taxon>Eukaryota</taxon>
        <taxon>Viridiplantae</taxon>
        <taxon>Streptophyta</taxon>
        <taxon>Embryophyta</taxon>
        <taxon>Tracheophyta</taxon>
        <taxon>Spermatophyta</taxon>
        <taxon>Magnoliopsida</taxon>
        <taxon>Ranunculales</taxon>
        <taxon>Ranunculaceae</taxon>
        <taxon>Thalictroideae</taxon>
        <taxon>Thalictrum</taxon>
    </lineage>
</organism>
<evidence type="ECO:0000313" key="3">
    <source>
        <dbReference type="Proteomes" id="UP000554482"/>
    </source>
</evidence>
<name>A0A7J6WXT2_THATH</name>
<dbReference type="AlphaFoldDB" id="A0A7J6WXT2"/>
<dbReference type="Proteomes" id="UP000554482">
    <property type="component" value="Unassembled WGS sequence"/>
</dbReference>
<dbReference type="OrthoDB" id="691505at2759"/>
<dbReference type="EMBL" id="JABWDY010009537">
    <property type="protein sequence ID" value="KAF5201345.1"/>
    <property type="molecule type" value="Genomic_DNA"/>
</dbReference>
<keyword evidence="3" id="KW-1185">Reference proteome</keyword>
<evidence type="ECO:0000313" key="2">
    <source>
        <dbReference type="EMBL" id="KAF5201345.1"/>
    </source>
</evidence>
<dbReference type="NCBIfam" id="TIGR01640">
    <property type="entry name" value="F_box_assoc_1"/>
    <property type="match status" value="1"/>
</dbReference>
<reference evidence="2 3" key="1">
    <citation type="submission" date="2020-06" db="EMBL/GenBank/DDBJ databases">
        <title>Transcriptomic and genomic resources for Thalictrum thalictroides and T. hernandezii: Facilitating candidate gene discovery in an emerging model plant lineage.</title>
        <authorList>
            <person name="Arias T."/>
            <person name="Riano-Pachon D.M."/>
            <person name="Di Stilio V.S."/>
        </authorList>
    </citation>
    <scope>NUCLEOTIDE SEQUENCE [LARGE SCALE GENOMIC DNA]</scope>
    <source>
        <strain evidence="3">cv. WT478/WT964</strain>
        <tissue evidence="2">Leaves</tissue>
    </source>
</reference>